<evidence type="ECO:0000313" key="2">
    <source>
        <dbReference type="EMBL" id="CAK8680863.1"/>
    </source>
</evidence>
<comment type="caution">
    <text evidence="2">The sequence shown here is derived from an EMBL/GenBank/DDBJ whole genome shotgun (WGS) entry which is preliminary data.</text>
</comment>
<protein>
    <recommendedName>
        <fullName evidence="1">Hydantoinase A/oxoprolinase domain-containing protein</fullName>
    </recommendedName>
</protein>
<dbReference type="Pfam" id="PF01968">
    <property type="entry name" value="Hydantoinase_A"/>
    <property type="match status" value="1"/>
</dbReference>
<proteinExistence type="predicted"/>
<dbReference type="Proteomes" id="UP001642483">
    <property type="component" value="Unassembled WGS sequence"/>
</dbReference>
<feature type="domain" description="Hydantoinase A/oxoprolinase" evidence="1">
    <location>
        <begin position="2"/>
        <end position="38"/>
    </location>
</feature>
<sequence>MFVVGPKYACAYPGPTYYRKGHPLTLTDINLFVGRLLPCFNLLHLFACCCCCLIASDYITNLHNCINPRYFPKLFGPDENQCLDVDATRKVFEKLQDEINHFISFLV</sequence>
<reference evidence="2 3" key="1">
    <citation type="submission" date="2024-02" db="EMBL/GenBank/DDBJ databases">
        <authorList>
            <person name="Daric V."/>
            <person name="Darras S."/>
        </authorList>
    </citation>
    <scope>NUCLEOTIDE SEQUENCE [LARGE SCALE GENOMIC DNA]</scope>
</reference>
<dbReference type="PANTHER" id="PTHR11365">
    <property type="entry name" value="5-OXOPROLINASE RELATED"/>
    <property type="match status" value="1"/>
</dbReference>
<name>A0ABP0FPB1_CLALP</name>
<evidence type="ECO:0000313" key="3">
    <source>
        <dbReference type="Proteomes" id="UP001642483"/>
    </source>
</evidence>
<organism evidence="2 3">
    <name type="scientific">Clavelina lepadiformis</name>
    <name type="common">Light-bulb sea squirt</name>
    <name type="synonym">Ascidia lepadiformis</name>
    <dbReference type="NCBI Taxonomy" id="159417"/>
    <lineage>
        <taxon>Eukaryota</taxon>
        <taxon>Metazoa</taxon>
        <taxon>Chordata</taxon>
        <taxon>Tunicata</taxon>
        <taxon>Ascidiacea</taxon>
        <taxon>Aplousobranchia</taxon>
        <taxon>Clavelinidae</taxon>
        <taxon>Clavelina</taxon>
    </lineage>
</organism>
<dbReference type="EMBL" id="CAWYQH010000079">
    <property type="protein sequence ID" value="CAK8680863.1"/>
    <property type="molecule type" value="Genomic_DNA"/>
</dbReference>
<dbReference type="InterPro" id="IPR002821">
    <property type="entry name" value="Hydantoinase_A"/>
</dbReference>
<dbReference type="PANTHER" id="PTHR11365:SF2">
    <property type="entry name" value="5-OXOPROLINASE"/>
    <property type="match status" value="1"/>
</dbReference>
<keyword evidence="3" id="KW-1185">Reference proteome</keyword>
<accession>A0ABP0FPB1</accession>
<evidence type="ECO:0000259" key="1">
    <source>
        <dbReference type="Pfam" id="PF01968"/>
    </source>
</evidence>
<gene>
    <name evidence="2" type="ORF">CVLEPA_LOCUS11101</name>
</gene>
<dbReference type="InterPro" id="IPR045079">
    <property type="entry name" value="Oxoprolinase-like"/>
</dbReference>